<sequence length="220" mass="23838">MALLASDILDDVSRELNDPGRVRWTLAGLFGFLTAAMRQTVLLRPDAYAAVEVMLLTPGTTRQSIPDGAVRFMGLVRNMGSDGATPGFPIPATTREALDASMATWHQAASGDAIDNFTFDPDTPTIFYVTPPPGENVYVEIEVAKNPMKVTALTDALPLPDVWAEPLREYTLYRCYGVNAASATDGARAAQHLQQFYLVLGEEAKAKALRSPFIPTYKGA</sequence>
<dbReference type="Pfam" id="PF24175">
    <property type="entry name" value="SU10_adaptor"/>
    <property type="match status" value="1"/>
</dbReference>
<evidence type="ECO:0000313" key="1">
    <source>
        <dbReference type="EMBL" id="TVM35607.1"/>
    </source>
</evidence>
<name>A0A6P1ZML0_9BACT</name>
<dbReference type="AlphaFoldDB" id="A0A6P1ZML0"/>
<gene>
    <name evidence="1" type="ORF">DQK91_02785</name>
</gene>
<accession>A0A6P1ZML0</accession>
<dbReference type="Proteomes" id="UP000434052">
    <property type="component" value="Unassembled WGS sequence"/>
</dbReference>
<reference evidence="1 2" key="1">
    <citation type="submission" date="2018-06" db="EMBL/GenBank/DDBJ databases">
        <title>Complete genome of Desulfovibrio marinus P48SEP.</title>
        <authorList>
            <person name="Crispim J.S."/>
            <person name="Vidigal P.M.P."/>
            <person name="Silva L.C.F."/>
            <person name="Araujo L.C."/>
            <person name="Laguardia C.N."/>
            <person name="Dias R.S."/>
            <person name="Sousa M.P."/>
            <person name="Paula S.O."/>
            <person name="Silva C."/>
        </authorList>
    </citation>
    <scope>NUCLEOTIDE SEQUENCE [LARGE SCALE GENOMIC DNA]</scope>
    <source>
        <strain evidence="1 2">P48SEP</strain>
    </source>
</reference>
<proteinExistence type="predicted"/>
<dbReference type="OrthoDB" id="9132369at2"/>
<dbReference type="EMBL" id="QMIF01000002">
    <property type="protein sequence ID" value="TVM35607.1"/>
    <property type="molecule type" value="Genomic_DNA"/>
</dbReference>
<evidence type="ECO:0000313" key="2">
    <source>
        <dbReference type="Proteomes" id="UP000434052"/>
    </source>
</evidence>
<organism evidence="1 2">
    <name type="scientific">Oceanidesulfovibrio marinus</name>
    <dbReference type="NCBI Taxonomy" id="370038"/>
    <lineage>
        <taxon>Bacteria</taxon>
        <taxon>Pseudomonadati</taxon>
        <taxon>Thermodesulfobacteriota</taxon>
        <taxon>Desulfovibrionia</taxon>
        <taxon>Desulfovibrionales</taxon>
        <taxon>Desulfovibrionaceae</taxon>
        <taxon>Oceanidesulfovibrio</taxon>
    </lineage>
</organism>
<dbReference type="RefSeq" id="WP_144233936.1">
    <property type="nucleotide sequence ID" value="NZ_QMIF01000002.1"/>
</dbReference>
<comment type="caution">
    <text evidence="1">The sequence shown here is derived from an EMBL/GenBank/DDBJ whole genome shotgun (WGS) entry which is preliminary data.</text>
</comment>
<protein>
    <submittedName>
        <fullName evidence="1">Uncharacterized protein</fullName>
    </submittedName>
</protein>
<dbReference type="InterPro" id="IPR056209">
    <property type="entry name" value="SU10_adaptor"/>
</dbReference>